<dbReference type="SUPFAM" id="SSF56349">
    <property type="entry name" value="DNA breaking-rejoining enzymes"/>
    <property type="match status" value="1"/>
</dbReference>
<reference evidence="9" key="1">
    <citation type="submission" date="2015-12" db="EMBL/GenBank/DDBJ databases">
        <authorList>
            <person name="Nair G.R."/>
            <person name="Kaur G."/>
            <person name="Mayilraj S."/>
        </authorList>
    </citation>
    <scope>NUCLEOTIDE SEQUENCE [LARGE SCALE GENOMIC DNA]</scope>
    <source>
        <strain evidence="9">CD08_4</strain>
    </source>
</reference>
<dbReference type="PANTHER" id="PTHR30349:SF41">
    <property type="entry name" value="INTEGRASE_RECOMBINASE PROTEIN MJ0367-RELATED"/>
    <property type="match status" value="1"/>
</dbReference>
<feature type="domain" description="Tyr recombinase" evidence="6">
    <location>
        <begin position="181"/>
        <end position="460"/>
    </location>
</feature>
<dbReference type="GO" id="GO:0015074">
    <property type="term" value="P:DNA integration"/>
    <property type="evidence" value="ECO:0007669"/>
    <property type="project" value="UniProtKB-KW"/>
</dbReference>
<evidence type="ECO:0008006" key="10">
    <source>
        <dbReference type="Google" id="ProtNLM"/>
    </source>
</evidence>
<dbReference type="GO" id="GO:0006310">
    <property type="term" value="P:DNA recombination"/>
    <property type="evidence" value="ECO:0007669"/>
    <property type="project" value="UniProtKB-KW"/>
</dbReference>
<keyword evidence="4" id="KW-0233">DNA recombination</keyword>
<accession>A0A0W8I7X9</accession>
<evidence type="ECO:0000313" key="8">
    <source>
        <dbReference type="EMBL" id="KUG55498.1"/>
    </source>
</evidence>
<dbReference type="InterPro" id="IPR004107">
    <property type="entry name" value="Integrase_SAM-like_N"/>
</dbReference>
<evidence type="ECO:0000259" key="6">
    <source>
        <dbReference type="PROSITE" id="PS51898"/>
    </source>
</evidence>
<evidence type="ECO:0000313" key="9">
    <source>
        <dbReference type="Proteomes" id="UP000053512"/>
    </source>
</evidence>
<name>A0A0W8I7X9_KOCRO</name>
<organism evidence="8 9">
    <name type="scientific">Kocuria rosea subsp. polaris</name>
    <dbReference type="NCBI Taxonomy" id="136273"/>
    <lineage>
        <taxon>Bacteria</taxon>
        <taxon>Bacillati</taxon>
        <taxon>Actinomycetota</taxon>
        <taxon>Actinomycetes</taxon>
        <taxon>Micrococcales</taxon>
        <taxon>Micrococcaceae</taxon>
        <taxon>Kocuria</taxon>
    </lineage>
</organism>
<dbReference type="InterPro" id="IPR010998">
    <property type="entry name" value="Integrase_recombinase_N"/>
</dbReference>
<dbReference type="InterPro" id="IPR002104">
    <property type="entry name" value="Integrase_catalytic"/>
</dbReference>
<protein>
    <recommendedName>
        <fullName evidence="10">Integrase</fullName>
    </recommendedName>
</protein>
<proteinExistence type="inferred from homology"/>
<gene>
    <name evidence="8" type="ORF">AVL61_05025</name>
</gene>
<keyword evidence="3 5" id="KW-0238">DNA-binding</keyword>
<dbReference type="PANTHER" id="PTHR30349">
    <property type="entry name" value="PHAGE INTEGRASE-RELATED"/>
    <property type="match status" value="1"/>
</dbReference>
<evidence type="ECO:0000256" key="5">
    <source>
        <dbReference type="PROSITE-ProRule" id="PRU01248"/>
    </source>
</evidence>
<dbReference type="InterPro" id="IPR044068">
    <property type="entry name" value="CB"/>
</dbReference>
<dbReference type="EMBL" id="LQBK01000033">
    <property type="protein sequence ID" value="KUG55498.1"/>
    <property type="molecule type" value="Genomic_DNA"/>
</dbReference>
<evidence type="ECO:0000259" key="7">
    <source>
        <dbReference type="PROSITE" id="PS51900"/>
    </source>
</evidence>
<feature type="domain" description="Core-binding (CB)" evidence="7">
    <location>
        <begin position="69"/>
        <end position="152"/>
    </location>
</feature>
<comment type="caution">
    <text evidence="8">The sequence shown here is derived from an EMBL/GenBank/DDBJ whole genome shotgun (WGS) entry which is preliminary data.</text>
</comment>
<dbReference type="InterPro" id="IPR013762">
    <property type="entry name" value="Integrase-like_cat_sf"/>
</dbReference>
<sequence>MLDGPPLLLPNGRTFDPSIALEVLDRHGLPDGYPFVLDDDGTADGCRYLNRYLLEAWQQRGLTLDTMRKTHIRFLTRFLRFIRVRHAQVEAAAQEQDLNIWLADHGEPTLDLTDVTRDDLFEYRKHRQNFGIKGSTLNNELSALSGFYRYALDRGWITTDPVPRWGTKKRNTLITRSREQRVEKFLTLPQAKHFLEVGLRGDGADQHRPAYPERDYGYGLLLLTTGMRREEAGHLLDCEVQPLEEMPPSGVDSFRRTGKYQVIRDVYITTEFVNGLHLYRTAERPTIIAAAQPSLREKRRAGQLLVVDRIGHRKGQPTIVIRGTTIPAVEFSIENRRRAVRIADDGTIEPLALFLSRRGLPPHIDYWDHLFTDARQRVHDHGSALRPPAHVHVTPHTMRHTFAVHCLSELMRSAQGRALDPYALVKNPVETVRQLLGHASIETTQKYIYAAEIWQEEAPSALRRVAEAVTSGLAKPEDLQSPSGGVTS</sequence>
<evidence type="ECO:0000256" key="4">
    <source>
        <dbReference type="ARBA" id="ARBA00023172"/>
    </source>
</evidence>
<evidence type="ECO:0000256" key="2">
    <source>
        <dbReference type="ARBA" id="ARBA00022908"/>
    </source>
</evidence>
<dbReference type="Pfam" id="PF02899">
    <property type="entry name" value="Phage_int_SAM_1"/>
    <property type="match status" value="1"/>
</dbReference>
<dbReference type="Gene3D" id="1.10.443.10">
    <property type="entry name" value="Intergrase catalytic core"/>
    <property type="match status" value="1"/>
</dbReference>
<evidence type="ECO:0000256" key="3">
    <source>
        <dbReference type="ARBA" id="ARBA00023125"/>
    </source>
</evidence>
<dbReference type="AlphaFoldDB" id="A0A0W8I7X9"/>
<dbReference type="GO" id="GO:0003677">
    <property type="term" value="F:DNA binding"/>
    <property type="evidence" value="ECO:0007669"/>
    <property type="project" value="UniProtKB-UniRule"/>
</dbReference>
<dbReference type="PROSITE" id="PS51898">
    <property type="entry name" value="TYR_RECOMBINASE"/>
    <property type="match status" value="1"/>
</dbReference>
<dbReference type="Proteomes" id="UP000053512">
    <property type="component" value="Unassembled WGS sequence"/>
</dbReference>
<dbReference type="InterPro" id="IPR050090">
    <property type="entry name" value="Tyrosine_recombinase_XerCD"/>
</dbReference>
<dbReference type="InterPro" id="IPR011010">
    <property type="entry name" value="DNA_brk_join_enz"/>
</dbReference>
<dbReference type="PROSITE" id="PS51900">
    <property type="entry name" value="CB"/>
    <property type="match status" value="1"/>
</dbReference>
<keyword evidence="2" id="KW-0229">DNA integration</keyword>
<dbReference type="Gene3D" id="1.10.150.130">
    <property type="match status" value="1"/>
</dbReference>
<evidence type="ECO:0000256" key="1">
    <source>
        <dbReference type="ARBA" id="ARBA00008857"/>
    </source>
</evidence>
<comment type="similarity">
    <text evidence="1">Belongs to the 'phage' integrase family.</text>
</comment>